<dbReference type="InterPro" id="IPR005331">
    <property type="entry name" value="Sulfotransferase"/>
</dbReference>
<protein>
    <recommendedName>
        <fullName evidence="3">Sulfotransferase family protein</fullName>
    </recommendedName>
</protein>
<proteinExistence type="predicted"/>
<evidence type="ECO:0000313" key="2">
    <source>
        <dbReference type="Proteomes" id="UP000664096"/>
    </source>
</evidence>
<accession>A0A939J6C6</accession>
<dbReference type="Gene3D" id="3.40.50.300">
    <property type="entry name" value="P-loop containing nucleotide triphosphate hydrolases"/>
    <property type="match status" value="1"/>
</dbReference>
<sequence>MVSFQLLNAVRYIPVHIGLHKRKHLFIHIPKNGGMSIRRAPQLEGRLLTATRKRLISTQYAKEVSAIIKKGGTHHARLIDIDRSVRRASIPFAVVRNPWSRVFSRFTFGLQGDQGGSEVRDISAADFERFVDERHEYGDKPYFWHKAIRGWYPQADYVLDEKGDVGADVLRFEKLQEDFQTYFKAEEPLRPRNRTKRKKVCYKNFYSDKLIQDVADWYSRDIELFGFDFEGGARKNTFAARMTGGGNQ</sequence>
<organism evidence="1 2">
    <name type="scientific">Roseibium aggregatum</name>
    <dbReference type="NCBI Taxonomy" id="187304"/>
    <lineage>
        <taxon>Bacteria</taxon>
        <taxon>Pseudomonadati</taxon>
        <taxon>Pseudomonadota</taxon>
        <taxon>Alphaproteobacteria</taxon>
        <taxon>Hyphomicrobiales</taxon>
        <taxon>Stappiaceae</taxon>
        <taxon>Roseibium</taxon>
    </lineage>
</organism>
<dbReference type="EMBL" id="JAEKJZ010000005">
    <property type="protein sequence ID" value="MBN9672659.1"/>
    <property type="molecule type" value="Genomic_DNA"/>
</dbReference>
<evidence type="ECO:0008006" key="3">
    <source>
        <dbReference type="Google" id="ProtNLM"/>
    </source>
</evidence>
<evidence type="ECO:0000313" key="1">
    <source>
        <dbReference type="EMBL" id="MBN9672659.1"/>
    </source>
</evidence>
<comment type="caution">
    <text evidence="1">The sequence shown here is derived from an EMBL/GenBank/DDBJ whole genome shotgun (WGS) entry which is preliminary data.</text>
</comment>
<gene>
    <name evidence="1" type="ORF">JF539_20055</name>
</gene>
<dbReference type="RefSeq" id="WP_207142519.1">
    <property type="nucleotide sequence ID" value="NZ_JAEKJZ010000005.1"/>
</dbReference>
<dbReference type="Pfam" id="PF03567">
    <property type="entry name" value="Sulfotransfer_2"/>
    <property type="match status" value="1"/>
</dbReference>
<dbReference type="AlphaFoldDB" id="A0A939J6C6"/>
<dbReference type="InterPro" id="IPR027417">
    <property type="entry name" value="P-loop_NTPase"/>
</dbReference>
<dbReference type="GO" id="GO:0016020">
    <property type="term" value="C:membrane"/>
    <property type="evidence" value="ECO:0007669"/>
    <property type="project" value="InterPro"/>
</dbReference>
<dbReference type="GO" id="GO:0008146">
    <property type="term" value="F:sulfotransferase activity"/>
    <property type="evidence" value="ECO:0007669"/>
    <property type="project" value="InterPro"/>
</dbReference>
<name>A0A939J6C6_9HYPH</name>
<dbReference type="Proteomes" id="UP000664096">
    <property type="component" value="Unassembled WGS sequence"/>
</dbReference>
<reference evidence="1" key="1">
    <citation type="submission" date="2020-12" db="EMBL/GenBank/DDBJ databases">
        <title>Oil enriched cultivation method for isolating marine PHA-producing bacteria.</title>
        <authorList>
            <person name="Zheng W."/>
            <person name="Yu S."/>
            <person name="Huang Y."/>
        </authorList>
    </citation>
    <scope>NUCLEOTIDE SEQUENCE</scope>
    <source>
        <strain evidence="1">SY-2-12</strain>
    </source>
</reference>